<gene>
    <name evidence="1" type="ORF">GCM10011575_05430</name>
</gene>
<evidence type="ECO:0000313" key="1">
    <source>
        <dbReference type="EMBL" id="GGL50071.1"/>
    </source>
</evidence>
<dbReference type="Gene3D" id="3.40.50.300">
    <property type="entry name" value="P-loop containing nucleotide triphosphate hydrolases"/>
    <property type="match status" value="1"/>
</dbReference>
<dbReference type="AlphaFoldDB" id="A0A917W1I8"/>
<reference evidence="1" key="2">
    <citation type="submission" date="2020-09" db="EMBL/GenBank/DDBJ databases">
        <authorList>
            <person name="Sun Q."/>
            <person name="Zhou Y."/>
        </authorList>
    </citation>
    <scope>NUCLEOTIDE SEQUENCE</scope>
    <source>
        <strain evidence="1">CGMCC 4.7306</strain>
    </source>
</reference>
<name>A0A917W1I8_9ACTN</name>
<sequence>MNLIFLHGPAAAGKLTTARALEARLGYPVFHNHLTVNLLTTVFPFGSEPFVRLREQIWLSVITDAARIGRSLIFTFAPESTVPFGFPHRLRDAVESQGGRVCSVRLTVSEQAQEARIGNASRIEAGKLSDLEVLRAGREDSSPVEQPPADLIIDTDRSEPAASAGTIIQVFGLRPERPVIAFPA</sequence>
<dbReference type="InterPro" id="IPR027417">
    <property type="entry name" value="P-loop_NTPase"/>
</dbReference>
<reference evidence="1" key="1">
    <citation type="journal article" date="2014" name="Int. J. Syst. Evol. Microbiol.">
        <title>Complete genome sequence of Corynebacterium casei LMG S-19264T (=DSM 44701T), isolated from a smear-ripened cheese.</title>
        <authorList>
            <consortium name="US DOE Joint Genome Institute (JGI-PGF)"/>
            <person name="Walter F."/>
            <person name="Albersmeier A."/>
            <person name="Kalinowski J."/>
            <person name="Ruckert C."/>
        </authorList>
    </citation>
    <scope>NUCLEOTIDE SEQUENCE</scope>
    <source>
        <strain evidence="1">CGMCC 4.7306</strain>
    </source>
</reference>
<organism evidence="1 2">
    <name type="scientific">Microlunatus endophyticus</name>
    <dbReference type="NCBI Taxonomy" id="1716077"/>
    <lineage>
        <taxon>Bacteria</taxon>
        <taxon>Bacillati</taxon>
        <taxon>Actinomycetota</taxon>
        <taxon>Actinomycetes</taxon>
        <taxon>Propionibacteriales</taxon>
        <taxon>Propionibacteriaceae</taxon>
        <taxon>Microlunatus</taxon>
    </lineage>
</organism>
<dbReference type="SUPFAM" id="SSF52540">
    <property type="entry name" value="P-loop containing nucleoside triphosphate hydrolases"/>
    <property type="match status" value="1"/>
</dbReference>
<proteinExistence type="predicted"/>
<dbReference type="RefSeq" id="WP_188893604.1">
    <property type="nucleotide sequence ID" value="NZ_BMMZ01000001.1"/>
</dbReference>
<evidence type="ECO:0000313" key="2">
    <source>
        <dbReference type="Proteomes" id="UP000613840"/>
    </source>
</evidence>
<protein>
    <recommendedName>
        <fullName evidence="3">Shikimate kinase</fullName>
    </recommendedName>
</protein>
<comment type="caution">
    <text evidence="1">The sequence shown here is derived from an EMBL/GenBank/DDBJ whole genome shotgun (WGS) entry which is preliminary data.</text>
</comment>
<keyword evidence="2" id="KW-1185">Reference proteome</keyword>
<dbReference type="EMBL" id="BMMZ01000001">
    <property type="protein sequence ID" value="GGL50071.1"/>
    <property type="molecule type" value="Genomic_DNA"/>
</dbReference>
<accession>A0A917W1I8</accession>
<evidence type="ECO:0008006" key="3">
    <source>
        <dbReference type="Google" id="ProtNLM"/>
    </source>
</evidence>
<dbReference type="Proteomes" id="UP000613840">
    <property type="component" value="Unassembled WGS sequence"/>
</dbReference>